<name>A0A098Y3I2_9ACTN</name>
<accession>A0A098Y3I2</accession>
<dbReference type="STRING" id="1522368.IN07_20430"/>
<evidence type="ECO:0000313" key="3">
    <source>
        <dbReference type="Proteomes" id="UP000029713"/>
    </source>
</evidence>
<dbReference type="AlphaFoldDB" id="A0A098Y3I2"/>
<proteinExistence type="predicted"/>
<dbReference type="Proteomes" id="UP000029713">
    <property type="component" value="Unassembled WGS sequence"/>
</dbReference>
<evidence type="ECO:0000256" key="1">
    <source>
        <dbReference type="SAM" id="MobiDB-lite"/>
    </source>
</evidence>
<reference evidence="2 3" key="1">
    <citation type="submission" date="2014-07" db="EMBL/GenBank/DDBJ databases">
        <title>Biosystematic studies on Modestobacter strains isolated from extreme hyper-arid desert soil and from historic building.</title>
        <authorList>
            <person name="Bukarasam K."/>
            <person name="Bull A."/>
            <person name="Girard G."/>
            <person name="van Wezel G."/>
            <person name="Goodfellow M."/>
        </authorList>
    </citation>
    <scope>NUCLEOTIDE SEQUENCE [LARGE SCALE GENOMIC DNA]</scope>
    <source>
        <strain evidence="2 3">KNN45-2b</strain>
    </source>
</reference>
<organism evidence="2 3">
    <name type="scientific">Modestobacter caceresii</name>
    <dbReference type="NCBI Taxonomy" id="1522368"/>
    <lineage>
        <taxon>Bacteria</taxon>
        <taxon>Bacillati</taxon>
        <taxon>Actinomycetota</taxon>
        <taxon>Actinomycetes</taxon>
        <taxon>Geodermatophilales</taxon>
        <taxon>Geodermatophilaceae</taxon>
        <taxon>Modestobacter</taxon>
    </lineage>
</organism>
<keyword evidence="3" id="KW-1185">Reference proteome</keyword>
<gene>
    <name evidence="2" type="ORF">IN07_20430</name>
</gene>
<feature type="compositionally biased region" description="Basic and acidic residues" evidence="1">
    <location>
        <begin position="177"/>
        <end position="191"/>
    </location>
</feature>
<sequence>MVEAQEAAPLRKKLVYGSIYQAVHEGLVEELRGLPNADVFRPKGASYELVAIEGHVLFPWRFTHDATTELDDTPLGRPASPTRRAIVNGIRRPEMLDLGLELPEPEDLAGPELQEVACLRQAFAEVADEQPVVLIPYASNASALLRAYWGDATLGADDRLVWGFRELIDLTGPTDPVGRRRPEAVPDERPSFDSAPLSAPVLKPRVRPAEASDA</sequence>
<feature type="region of interest" description="Disordered" evidence="1">
    <location>
        <begin position="172"/>
        <end position="214"/>
    </location>
</feature>
<comment type="caution">
    <text evidence="2">The sequence shown here is derived from an EMBL/GenBank/DDBJ whole genome shotgun (WGS) entry which is preliminary data.</text>
</comment>
<dbReference type="EMBL" id="JPMX01000093">
    <property type="protein sequence ID" value="KGH44970.1"/>
    <property type="molecule type" value="Genomic_DNA"/>
</dbReference>
<evidence type="ECO:0000313" key="2">
    <source>
        <dbReference type="EMBL" id="KGH44970.1"/>
    </source>
</evidence>
<protein>
    <submittedName>
        <fullName evidence="2">Uncharacterized protein</fullName>
    </submittedName>
</protein>